<accession>A0AAV4CLH3</accession>
<proteinExistence type="predicted"/>
<dbReference type="Proteomes" id="UP000735302">
    <property type="component" value="Unassembled WGS sequence"/>
</dbReference>
<dbReference type="AlphaFoldDB" id="A0AAV4CLH3"/>
<feature type="compositionally biased region" description="Polar residues" evidence="2">
    <location>
        <begin position="556"/>
        <end position="565"/>
    </location>
</feature>
<name>A0AAV4CLH3_9GAST</name>
<comment type="caution">
    <text evidence="3">The sequence shown here is derived from an EMBL/GenBank/DDBJ whole genome shotgun (WGS) entry which is preliminary data.</text>
</comment>
<dbReference type="EMBL" id="BLXT01006630">
    <property type="protein sequence ID" value="GFO32551.1"/>
    <property type="molecule type" value="Genomic_DNA"/>
</dbReference>
<evidence type="ECO:0000313" key="3">
    <source>
        <dbReference type="EMBL" id="GFO32551.1"/>
    </source>
</evidence>
<evidence type="ECO:0000256" key="2">
    <source>
        <dbReference type="SAM" id="MobiDB-lite"/>
    </source>
</evidence>
<sequence length="1004" mass="113623">MYLLYNRLSGCQDSMKVIIKFDNRTEIVENVSVDEKCFPLVEGVHPYPKASEYDSTLANQSSLWFKTLAIDCIFVDCDKGEVHWFPVVNDANPDVELILRKGRPDHHDSSFILSIAKPLFEDTALYEMDPSLKGMMLTCSEAMKKLYQRKLPRVDFNRAIAGILHVYILPSISFSAEDLYCLSRTRCLIEERVNNTENMIKCVVDSIDRLESCLSTLRTNLLFRENLESESYLLTCSPQFLHAFVKNLEEVVVNLNLSLEAQQSKVNWAKQREDDPEKISELKQKRDEIHMEVQKLIQVREAIRNVTTRKDFVSPKKSKRRRKSVVVASCFHDVFVEVARRIDAENKILEHLCQDKLNISAAREATMAAIMNLENNNRTSDRNTTFEPEEFVDYSINLEHETKKSDLWPTFQERVAAILDNSLSKSHQAHLEGCKALSSRIDLALSEFHLAMVGNPSDEAESCNGLKPSVERVQMRKSTSSEKSRSMRSAVCTWNGEPIIHDPAFHSALNQTVEKTEALSLDQESDSRKSLKDNSQTTAVQDTQKVDIVGGRQGTDADNTGQASTELVPNLRRDRYQQRVHEKLALSSLMQTVEQLKQVIQAHFREVVTCLGQELGEENELSLDKADQRELVWKSYERIFMRTQVQRLRSLYETLLRSGTQRTYAMLCASSLHALLGEDKIVQLFYGPKDGSSSIDCPAAKTMPMLPDHFSMAKTLSEVSMDVRHCPIEDLYKLANADSSDIQHRFHLESSGEDSDLPSSPDSSPPSVQMYRDSVEFARKRSGRAVITHTAISSSHRPAGLDNKDKDSLLSPDQIHVSFETPDGQLPAADVPESQKSESPASPFLSSNSLNAEDDAVASKLYTRSLSTSSQAALLRLDTVLSPFRKSICKCMGAVSLLDKARYIGRAIQGLHHQVWQLLGEDEHASCDDILSMLVTALFHMPEDIFIGLYVDVRMLMDIWPSFLDGTLWNCSLVNLYASYDFLFTHKVCEKVLQDFHGSLRIKF</sequence>
<gene>
    <name evidence="3" type="ORF">PoB_005905600</name>
</gene>
<keyword evidence="4" id="KW-1185">Reference proteome</keyword>
<feature type="compositionally biased region" description="Low complexity" evidence="2">
    <location>
        <begin position="757"/>
        <end position="767"/>
    </location>
</feature>
<evidence type="ECO:0000313" key="4">
    <source>
        <dbReference type="Proteomes" id="UP000735302"/>
    </source>
</evidence>
<feature type="region of interest" description="Disordered" evidence="2">
    <location>
        <begin position="519"/>
        <end position="565"/>
    </location>
</feature>
<organism evidence="3 4">
    <name type="scientific">Plakobranchus ocellatus</name>
    <dbReference type="NCBI Taxonomy" id="259542"/>
    <lineage>
        <taxon>Eukaryota</taxon>
        <taxon>Metazoa</taxon>
        <taxon>Spiralia</taxon>
        <taxon>Lophotrochozoa</taxon>
        <taxon>Mollusca</taxon>
        <taxon>Gastropoda</taxon>
        <taxon>Heterobranchia</taxon>
        <taxon>Euthyneura</taxon>
        <taxon>Panpulmonata</taxon>
        <taxon>Sacoglossa</taxon>
        <taxon>Placobranchoidea</taxon>
        <taxon>Plakobranchidae</taxon>
        <taxon>Plakobranchus</taxon>
    </lineage>
</organism>
<feature type="compositionally biased region" description="Polar residues" evidence="2">
    <location>
        <begin position="533"/>
        <end position="543"/>
    </location>
</feature>
<protein>
    <submittedName>
        <fullName evidence="3">Uncharacterized protein</fullName>
    </submittedName>
</protein>
<evidence type="ECO:0000256" key="1">
    <source>
        <dbReference type="SAM" id="Coils"/>
    </source>
</evidence>
<keyword evidence="1" id="KW-0175">Coiled coil</keyword>
<feature type="region of interest" description="Disordered" evidence="2">
    <location>
        <begin position="819"/>
        <end position="849"/>
    </location>
</feature>
<feature type="region of interest" description="Disordered" evidence="2">
    <location>
        <begin position="749"/>
        <end position="769"/>
    </location>
</feature>
<reference evidence="3 4" key="1">
    <citation type="journal article" date="2021" name="Elife">
        <title>Chloroplast acquisition without the gene transfer in kleptoplastic sea slugs, Plakobranchus ocellatus.</title>
        <authorList>
            <person name="Maeda T."/>
            <person name="Takahashi S."/>
            <person name="Yoshida T."/>
            <person name="Shimamura S."/>
            <person name="Takaki Y."/>
            <person name="Nagai Y."/>
            <person name="Toyoda A."/>
            <person name="Suzuki Y."/>
            <person name="Arimoto A."/>
            <person name="Ishii H."/>
            <person name="Satoh N."/>
            <person name="Nishiyama T."/>
            <person name="Hasebe M."/>
            <person name="Maruyama T."/>
            <person name="Minagawa J."/>
            <person name="Obokata J."/>
            <person name="Shigenobu S."/>
        </authorList>
    </citation>
    <scope>NUCLEOTIDE SEQUENCE [LARGE SCALE GENOMIC DNA]</scope>
</reference>
<feature type="coiled-coil region" evidence="1">
    <location>
        <begin position="245"/>
        <end position="299"/>
    </location>
</feature>
<feature type="compositionally biased region" description="Polar residues" evidence="2">
    <location>
        <begin position="837"/>
        <end position="849"/>
    </location>
</feature>